<dbReference type="EMBL" id="CACTIH010000407">
    <property type="protein sequence ID" value="CAA2960457.1"/>
    <property type="molecule type" value="Genomic_DNA"/>
</dbReference>
<evidence type="ECO:0000313" key="2">
    <source>
        <dbReference type="EMBL" id="CAA2960457.1"/>
    </source>
</evidence>
<sequence>MCCAAACGVAGTVCSTFGNVGAMVVVVMEQWWRGVGVVPSGDVGDVFLVVGAMVVVVFWFVSRELGGYCWW</sequence>
<proteinExistence type="predicted"/>
<keyword evidence="3" id="KW-1185">Reference proteome</keyword>
<protein>
    <recommendedName>
        <fullName evidence="4">Transmembrane protein</fullName>
    </recommendedName>
</protein>
<keyword evidence="1" id="KW-0812">Transmembrane</keyword>
<evidence type="ECO:0000256" key="1">
    <source>
        <dbReference type="SAM" id="Phobius"/>
    </source>
</evidence>
<reference evidence="2 3" key="1">
    <citation type="submission" date="2019-12" db="EMBL/GenBank/DDBJ databases">
        <authorList>
            <person name="Alioto T."/>
            <person name="Alioto T."/>
            <person name="Gomez Garrido J."/>
        </authorList>
    </citation>
    <scope>NUCLEOTIDE SEQUENCE [LARGE SCALE GENOMIC DNA]</scope>
</reference>
<dbReference type="Gramene" id="OE9A006540T1">
    <property type="protein sequence ID" value="OE9A006540C1"/>
    <property type="gene ID" value="OE9A006540"/>
</dbReference>
<evidence type="ECO:0000313" key="3">
    <source>
        <dbReference type="Proteomes" id="UP000594638"/>
    </source>
</evidence>
<dbReference type="AlphaFoldDB" id="A0A8S0Q0U9"/>
<name>A0A8S0Q0U9_OLEEU</name>
<comment type="caution">
    <text evidence="2">The sequence shown here is derived from an EMBL/GenBank/DDBJ whole genome shotgun (WGS) entry which is preliminary data.</text>
</comment>
<feature type="transmembrane region" description="Helical" evidence="1">
    <location>
        <begin position="46"/>
        <end position="62"/>
    </location>
</feature>
<gene>
    <name evidence="2" type="ORF">OLEA9_A006540</name>
</gene>
<organism evidence="2 3">
    <name type="scientific">Olea europaea subsp. europaea</name>
    <dbReference type="NCBI Taxonomy" id="158383"/>
    <lineage>
        <taxon>Eukaryota</taxon>
        <taxon>Viridiplantae</taxon>
        <taxon>Streptophyta</taxon>
        <taxon>Embryophyta</taxon>
        <taxon>Tracheophyta</taxon>
        <taxon>Spermatophyta</taxon>
        <taxon>Magnoliopsida</taxon>
        <taxon>eudicotyledons</taxon>
        <taxon>Gunneridae</taxon>
        <taxon>Pentapetalae</taxon>
        <taxon>asterids</taxon>
        <taxon>lamiids</taxon>
        <taxon>Lamiales</taxon>
        <taxon>Oleaceae</taxon>
        <taxon>Oleeae</taxon>
        <taxon>Olea</taxon>
    </lineage>
</organism>
<evidence type="ECO:0008006" key="4">
    <source>
        <dbReference type="Google" id="ProtNLM"/>
    </source>
</evidence>
<accession>A0A8S0Q0U9</accession>
<dbReference type="Proteomes" id="UP000594638">
    <property type="component" value="Unassembled WGS sequence"/>
</dbReference>
<keyword evidence="1" id="KW-0472">Membrane</keyword>
<keyword evidence="1" id="KW-1133">Transmembrane helix</keyword>